<gene>
    <name evidence="2" type="ORF">KVP70_20810</name>
    <name evidence="3" type="ORF">L1274_001360</name>
</gene>
<dbReference type="Proteomes" id="UP001155901">
    <property type="component" value="Unassembled WGS sequence"/>
</dbReference>
<dbReference type="PROSITE" id="PS51257">
    <property type="entry name" value="PROKAR_LIPOPROTEIN"/>
    <property type="match status" value="1"/>
</dbReference>
<keyword evidence="5" id="KW-1185">Reference proteome</keyword>
<evidence type="ECO:0000313" key="3">
    <source>
        <dbReference type="EMBL" id="MCP2007667.1"/>
    </source>
</evidence>
<keyword evidence="1" id="KW-0472">Membrane</keyword>
<dbReference type="EMBL" id="JAHTGR010000011">
    <property type="protein sequence ID" value="MBV6323379.1"/>
    <property type="molecule type" value="Genomic_DNA"/>
</dbReference>
<proteinExistence type="predicted"/>
<accession>A0AA41L4V3</accession>
<dbReference type="RefSeq" id="WP_217944072.1">
    <property type="nucleotide sequence ID" value="NZ_JAHTGR010000011.1"/>
</dbReference>
<evidence type="ECO:0000313" key="4">
    <source>
        <dbReference type="Proteomes" id="UP001155901"/>
    </source>
</evidence>
<keyword evidence="1" id="KW-1133">Transmembrane helix</keyword>
<organism evidence="2 4">
    <name type="scientific">Duganella violaceipulchra</name>
    <dbReference type="NCBI Taxonomy" id="2849652"/>
    <lineage>
        <taxon>Bacteria</taxon>
        <taxon>Pseudomonadati</taxon>
        <taxon>Pseudomonadota</taxon>
        <taxon>Betaproteobacteria</taxon>
        <taxon>Burkholderiales</taxon>
        <taxon>Oxalobacteraceae</taxon>
        <taxon>Telluria group</taxon>
        <taxon>Duganella</taxon>
    </lineage>
</organism>
<evidence type="ECO:0000313" key="2">
    <source>
        <dbReference type="EMBL" id="MBV6323379.1"/>
    </source>
</evidence>
<protein>
    <submittedName>
        <fullName evidence="2">Uncharacterized protein</fullName>
    </submittedName>
</protein>
<dbReference type="EMBL" id="JALJZU010000002">
    <property type="protein sequence ID" value="MCP2007667.1"/>
    <property type="molecule type" value="Genomic_DNA"/>
</dbReference>
<dbReference type="AlphaFoldDB" id="A0AA41L4V3"/>
<comment type="caution">
    <text evidence="2">The sequence shown here is derived from an EMBL/GenBank/DDBJ whole genome shotgun (WGS) entry which is preliminary data.</text>
</comment>
<dbReference type="Proteomes" id="UP001162889">
    <property type="component" value="Unassembled WGS sequence"/>
</dbReference>
<feature type="transmembrane region" description="Helical" evidence="1">
    <location>
        <begin position="9"/>
        <end position="28"/>
    </location>
</feature>
<name>A0AA41L4V3_9BURK</name>
<feature type="transmembrane region" description="Helical" evidence="1">
    <location>
        <begin position="61"/>
        <end position="79"/>
    </location>
</feature>
<evidence type="ECO:0000313" key="5">
    <source>
        <dbReference type="Proteomes" id="UP001162889"/>
    </source>
</evidence>
<reference evidence="3" key="2">
    <citation type="submission" date="2022-03" db="EMBL/GenBank/DDBJ databases">
        <title>Genome Encyclopedia of Bacteria and Archaea VI: Functional Genomics of Type Strains.</title>
        <authorList>
            <person name="Whitman W."/>
        </authorList>
    </citation>
    <scope>NUCLEOTIDE SEQUENCE</scope>
    <source>
        <strain evidence="3">HSC-15S17</strain>
    </source>
</reference>
<sequence>MRRLPGLQILNLLLATACLVLCAGYFASGRVQDGFWSVGTTLAFAAVLLFNAFWKRKEIKPATFCFMLAAGVLQVYVFILKVSV</sequence>
<feature type="transmembrane region" description="Helical" evidence="1">
    <location>
        <begin position="34"/>
        <end position="54"/>
    </location>
</feature>
<reference evidence="2" key="1">
    <citation type="submission" date="2021-07" db="EMBL/GenBank/DDBJ databases">
        <title>Characterization of violacein-producing bacteria and related species.</title>
        <authorList>
            <person name="Wilson H.S."/>
            <person name="De Leon M.E."/>
        </authorList>
    </citation>
    <scope>NUCLEOTIDE SEQUENCE</scope>
    <source>
        <strain evidence="2">HSC-15S17</strain>
    </source>
</reference>
<evidence type="ECO:0000256" key="1">
    <source>
        <dbReference type="SAM" id="Phobius"/>
    </source>
</evidence>
<keyword evidence="1" id="KW-0812">Transmembrane</keyword>